<dbReference type="AlphaFoldDB" id="A0A022PH03"/>
<evidence type="ECO:0000256" key="6">
    <source>
        <dbReference type="SAM" id="MobiDB-lite"/>
    </source>
</evidence>
<dbReference type="GO" id="GO:0016627">
    <property type="term" value="F:oxidoreductase activity, acting on the CH-CH group of donors"/>
    <property type="evidence" value="ECO:0007669"/>
    <property type="project" value="InterPro"/>
</dbReference>
<dbReference type="InterPro" id="IPR024719">
    <property type="entry name" value="HpaB/PvcC/4-BUDH_C"/>
</dbReference>
<dbReference type="InterPro" id="IPR036250">
    <property type="entry name" value="AcylCo_DH-like_C"/>
</dbReference>
<keyword evidence="2 5" id="KW-0274">FAD</keyword>
<reference evidence="9 10" key="1">
    <citation type="submission" date="2014-03" db="EMBL/GenBank/DDBJ databases">
        <title>Draft Genome of Photorhabdus luminescens BA1, an Egyptian Isolate.</title>
        <authorList>
            <person name="Ghazal S."/>
            <person name="Hurst S.G.IV."/>
            <person name="Morris K."/>
            <person name="Thomas K."/>
            <person name="Tisa L.S."/>
        </authorList>
    </citation>
    <scope>NUCLEOTIDE SEQUENCE [LARGE SCALE GENOMIC DNA]</scope>
    <source>
        <strain evidence="9 10">BA1</strain>
    </source>
</reference>
<dbReference type="PIRSF" id="PIRSF500125">
    <property type="entry name" value="4_HPA_large"/>
    <property type="match status" value="1"/>
</dbReference>
<name>A0A022PH03_9GAMM</name>
<evidence type="ECO:0000259" key="8">
    <source>
        <dbReference type="Pfam" id="PF11794"/>
    </source>
</evidence>
<dbReference type="PIRSF" id="PIRSF000331">
    <property type="entry name" value="HpaA_HpaB"/>
    <property type="match status" value="1"/>
</dbReference>
<accession>A0A022PH03</accession>
<dbReference type="Pfam" id="PF11794">
    <property type="entry name" value="HpaB_N"/>
    <property type="match status" value="1"/>
</dbReference>
<feature type="binding site" evidence="5">
    <location>
        <begin position="162"/>
        <end position="164"/>
    </location>
    <ligand>
        <name>FAD</name>
        <dbReference type="ChEBI" id="CHEBI:57692"/>
    </ligand>
</feature>
<feature type="binding site" evidence="5">
    <location>
        <position position="203"/>
    </location>
    <ligand>
        <name>FAD</name>
        <dbReference type="ChEBI" id="CHEBI:57692"/>
    </ligand>
</feature>
<organism evidence="9 10">
    <name type="scientific">Photorhabdus aegyptia</name>
    <dbReference type="NCBI Taxonomy" id="2805098"/>
    <lineage>
        <taxon>Bacteria</taxon>
        <taxon>Pseudomonadati</taxon>
        <taxon>Pseudomonadota</taxon>
        <taxon>Gammaproteobacteria</taxon>
        <taxon>Enterobacterales</taxon>
        <taxon>Morganellaceae</taxon>
        <taxon>Photorhabdus</taxon>
    </lineage>
</organism>
<dbReference type="FunFam" id="2.40.110.10:FF:000026">
    <property type="entry name" value="4-hydroxyphenylacetate 3-monooxygenase oxygenase component"/>
    <property type="match status" value="1"/>
</dbReference>
<evidence type="ECO:0000313" key="9">
    <source>
        <dbReference type="EMBL" id="EYU15402.1"/>
    </source>
</evidence>
<keyword evidence="1" id="KW-0285">Flavoprotein</keyword>
<comment type="caution">
    <text evidence="9">The sequence shown here is derived from an EMBL/GenBank/DDBJ whole genome shotgun (WGS) entry which is preliminary data.</text>
</comment>
<dbReference type="InterPro" id="IPR046373">
    <property type="entry name" value="Acyl-CoA_Oxase/DH_mid-dom_sf"/>
</dbReference>
<dbReference type="Gene3D" id="1.20.140.10">
    <property type="entry name" value="Butyryl-CoA Dehydrogenase, subunit A, domain 3"/>
    <property type="match status" value="1"/>
</dbReference>
<dbReference type="EMBL" id="JFGV01000026">
    <property type="protein sequence ID" value="EYU15402.1"/>
    <property type="molecule type" value="Genomic_DNA"/>
</dbReference>
<keyword evidence="3 9" id="KW-0560">Oxidoreductase</keyword>
<dbReference type="Gene3D" id="1.10.3140.10">
    <property type="entry name" value="4-hydroxybutyryl-coa dehydratase, domain 1"/>
    <property type="match status" value="1"/>
</dbReference>
<comment type="similarity">
    <text evidence="4">Belongs to the FADH(2)-utilizing monooxygenase family.</text>
</comment>
<dbReference type="PANTHER" id="PTHR36117:SF3">
    <property type="entry name" value="4-HYDROXYPHENYLACETATE 3-MONOOXYGENASE-RELATED"/>
    <property type="match status" value="1"/>
</dbReference>
<evidence type="ECO:0000256" key="1">
    <source>
        <dbReference type="ARBA" id="ARBA00022630"/>
    </source>
</evidence>
<dbReference type="EC" id="1.14.14.9" evidence="9"/>
<feature type="region of interest" description="Disordered" evidence="6">
    <location>
        <begin position="1"/>
        <end position="24"/>
    </location>
</feature>
<protein>
    <submittedName>
        <fullName evidence="9">4-hydroxyphenylacetate 3-monooxygenase oxygenase component</fullName>
        <ecNumber evidence="9">1.14.14.9</ecNumber>
    </submittedName>
</protein>
<evidence type="ECO:0000256" key="2">
    <source>
        <dbReference type="ARBA" id="ARBA00022827"/>
    </source>
</evidence>
<sequence length="517" mass="58627">MSENMKQKSSNEGNIRTTRPLTGKEFLDGLNDGREVWAYGERIHNVADHPAFQNPARAMAKLYDALHDPAHRDVLTTPTDTGSVGVTHPFFRIPHSQQDLIADRDAIAAWARMSYGWLGRSPDYKASFLTSLGVRPDIYGDFADNAKNWYIRSQENVYYWNHSIINPPIDRHLSPDEIGDICVHVEKECDDGLIVSGAKVVATGSAMCHYNFIGHYGLPIKKREFALVFTVPMNSPGVKLICRPSYSMAADKMGSPFDYPLSSRFDENDTIMILDKVKVPWENVFIYGDIDKVSLFFAESGFFHRAMLHGVTRLAVKLDFISGLLLKGVEATGTKDFRGVQTRVGEVLSWRNLFWALGDAMIKSPEPWGEDALLPRYDYGIAYRWFMTQGYPRVKEIIEQDLGSALIYVNSHARDFSNPELSPYLDKYMRGSNGYSAVERVKLMKLIWDSIGTEFANRHELYELNYAGNHEVTRLDVLWASQASGLVDKLKGFAEQCMSEYDLDGWVGNDFIWPSNY</sequence>
<dbReference type="InterPro" id="IPR024677">
    <property type="entry name" value="HpaB/PvcC"/>
</dbReference>
<dbReference type="SUPFAM" id="SSF56645">
    <property type="entry name" value="Acyl-CoA dehydrogenase NM domain-like"/>
    <property type="match status" value="1"/>
</dbReference>
<keyword evidence="9" id="KW-0503">Monooxygenase</keyword>
<dbReference type="Gene3D" id="2.40.110.10">
    <property type="entry name" value="Butyryl-CoA Dehydrogenase, subunit A, domain 2"/>
    <property type="match status" value="1"/>
</dbReference>
<feature type="compositionally biased region" description="Polar residues" evidence="6">
    <location>
        <begin position="1"/>
        <end position="20"/>
    </location>
</feature>
<proteinExistence type="inferred from homology"/>
<evidence type="ECO:0000256" key="5">
    <source>
        <dbReference type="PIRSR" id="PIRSR000331-2"/>
    </source>
</evidence>
<evidence type="ECO:0000256" key="4">
    <source>
        <dbReference type="ARBA" id="ARBA00061227"/>
    </source>
</evidence>
<evidence type="ECO:0000256" key="3">
    <source>
        <dbReference type="ARBA" id="ARBA00023002"/>
    </source>
</evidence>
<evidence type="ECO:0000259" key="7">
    <source>
        <dbReference type="Pfam" id="PF03241"/>
    </source>
</evidence>
<dbReference type="Pfam" id="PF03241">
    <property type="entry name" value="HpaB"/>
    <property type="match status" value="1"/>
</dbReference>
<dbReference type="Proteomes" id="UP000023464">
    <property type="component" value="Unassembled WGS sequence"/>
</dbReference>
<evidence type="ECO:0000313" key="10">
    <source>
        <dbReference type="Proteomes" id="UP000023464"/>
    </source>
</evidence>
<dbReference type="PANTHER" id="PTHR36117">
    <property type="entry name" value="4-HYDROXYPHENYLACETATE 3-MONOOXYGENASE-RELATED"/>
    <property type="match status" value="1"/>
</dbReference>
<feature type="domain" description="HpaB/PvcC/4-BUDH C-terminal" evidence="7">
    <location>
        <begin position="295"/>
        <end position="494"/>
    </location>
</feature>
<gene>
    <name evidence="9" type="ORF">BA1DRAFT_02062</name>
</gene>
<dbReference type="SUPFAM" id="SSF47203">
    <property type="entry name" value="Acyl-CoA dehydrogenase C-terminal domain-like"/>
    <property type="match status" value="1"/>
</dbReference>
<dbReference type="InterPro" id="IPR024674">
    <property type="entry name" value="HpaB/PvcC/4-BUDH_N"/>
</dbReference>
<dbReference type="GO" id="GO:0052881">
    <property type="term" value="F:4-hydroxyphenylacetate 3-monooxygenase activity"/>
    <property type="evidence" value="ECO:0007669"/>
    <property type="project" value="UniProtKB-EC"/>
</dbReference>
<dbReference type="PATRIC" id="fig|1393736.3.peg.2096"/>
<dbReference type="InterPro" id="IPR004925">
    <property type="entry name" value="HpaB/PvcC/4-BUDH"/>
</dbReference>
<feature type="domain" description="HpaB/PvcC/4-BUDH N-terminal" evidence="8">
    <location>
        <begin position="22"/>
        <end position="286"/>
    </location>
</feature>
<dbReference type="InterPro" id="IPR009100">
    <property type="entry name" value="AcylCoA_DH/oxidase_NM_dom_sf"/>
</dbReference>
<keyword evidence="10" id="KW-1185">Reference proteome</keyword>